<dbReference type="NCBIfam" id="TIGR00220">
    <property type="entry name" value="mscL"/>
    <property type="match status" value="1"/>
</dbReference>
<evidence type="ECO:0000313" key="11">
    <source>
        <dbReference type="EMBL" id="MCZ2491686.1"/>
    </source>
</evidence>
<gene>
    <name evidence="10 11" type="primary">mscL</name>
    <name evidence="11" type="ORF">N0K80_05880</name>
</gene>
<evidence type="ECO:0000256" key="1">
    <source>
        <dbReference type="ARBA" id="ARBA00004651"/>
    </source>
</evidence>
<accession>A0ABT4JMW3</accession>
<keyword evidence="5 10" id="KW-0812">Transmembrane</keyword>
<keyword evidence="6 10" id="KW-1133">Transmembrane helix</keyword>
<sequence>MLKEFRDFITRGNVMDLAVAVIIGGAFTTIVKSFTTNIIGPIIALVVGKVDLSGIVLTIGDTTFKIGQFLDDIINFIIIAFVIFMLLKGITSLRNATSKSSEKDEEESLDVALTPTEEYLKDIRNLLAERDSDLPREASKKIEEKIAKED</sequence>
<evidence type="ECO:0000256" key="9">
    <source>
        <dbReference type="ARBA" id="ARBA00023303"/>
    </source>
</evidence>
<evidence type="ECO:0000256" key="10">
    <source>
        <dbReference type="HAMAP-Rule" id="MF_00115"/>
    </source>
</evidence>
<evidence type="ECO:0000256" key="7">
    <source>
        <dbReference type="ARBA" id="ARBA00023065"/>
    </source>
</evidence>
<evidence type="ECO:0000256" key="8">
    <source>
        <dbReference type="ARBA" id="ARBA00023136"/>
    </source>
</evidence>
<dbReference type="InterPro" id="IPR036019">
    <property type="entry name" value="MscL_channel"/>
</dbReference>
<comment type="similarity">
    <text evidence="2 10">Belongs to the MscL family.</text>
</comment>
<dbReference type="Gene3D" id="1.10.1200.120">
    <property type="entry name" value="Large-conductance mechanosensitive channel, MscL, domain 1"/>
    <property type="match status" value="1"/>
</dbReference>
<dbReference type="Proteomes" id="UP001081467">
    <property type="component" value="Unassembled WGS sequence"/>
</dbReference>
<dbReference type="RefSeq" id="WP_269008498.1">
    <property type="nucleotide sequence ID" value="NZ_JANXKW010000004.1"/>
</dbReference>
<comment type="function">
    <text evidence="10">Channel that opens in response to stretch forces in the membrane lipid bilayer. May participate in the regulation of osmotic pressure changes within the cell.</text>
</comment>
<feature type="transmembrane region" description="Helical" evidence="10">
    <location>
        <begin position="12"/>
        <end position="32"/>
    </location>
</feature>
<comment type="subcellular location">
    <subcellularLocation>
        <location evidence="1 10">Cell membrane</location>
        <topology evidence="1 10">Multi-pass membrane protein</topology>
    </subcellularLocation>
</comment>
<keyword evidence="4 10" id="KW-1003">Cell membrane</keyword>
<organism evidence="11 12">
    <name type="scientific">Dellaglioa carnosa</name>
    <dbReference type="NCBI Taxonomy" id="2995136"/>
    <lineage>
        <taxon>Bacteria</taxon>
        <taxon>Bacillati</taxon>
        <taxon>Bacillota</taxon>
        <taxon>Bacilli</taxon>
        <taxon>Lactobacillales</taxon>
        <taxon>Lactobacillaceae</taxon>
        <taxon>Dellaglioa</taxon>
    </lineage>
</organism>
<evidence type="ECO:0000256" key="6">
    <source>
        <dbReference type="ARBA" id="ARBA00022989"/>
    </source>
</evidence>
<keyword evidence="7 10" id="KW-0406">Ion transport</keyword>
<dbReference type="Pfam" id="PF01741">
    <property type="entry name" value="MscL"/>
    <property type="match status" value="1"/>
</dbReference>
<feature type="transmembrane region" description="Helical" evidence="10">
    <location>
        <begin position="72"/>
        <end position="90"/>
    </location>
</feature>
<dbReference type="InterPro" id="IPR037673">
    <property type="entry name" value="MSC/AndL"/>
</dbReference>
<keyword evidence="3 10" id="KW-0813">Transport</keyword>
<name>A0ABT4JMW3_9LACO</name>
<dbReference type="PANTHER" id="PTHR30266">
    <property type="entry name" value="MECHANOSENSITIVE CHANNEL MSCL"/>
    <property type="match status" value="1"/>
</dbReference>
<keyword evidence="8 10" id="KW-0472">Membrane</keyword>
<proteinExistence type="inferred from homology"/>
<keyword evidence="12" id="KW-1185">Reference proteome</keyword>
<dbReference type="EMBL" id="JANXLI010000004">
    <property type="protein sequence ID" value="MCZ2491686.1"/>
    <property type="molecule type" value="Genomic_DNA"/>
</dbReference>
<evidence type="ECO:0000313" key="12">
    <source>
        <dbReference type="Proteomes" id="UP001081467"/>
    </source>
</evidence>
<dbReference type="InterPro" id="IPR001185">
    <property type="entry name" value="MS_channel"/>
</dbReference>
<dbReference type="PANTHER" id="PTHR30266:SF2">
    <property type="entry name" value="LARGE-CONDUCTANCE MECHANOSENSITIVE CHANNEL"/>
    <property type="match status" value="1"/>
</dbReference>
<dbReference type="PROSITE" id="PS01327">
    <property type="entry name" value="MSCL"/>
    <property type="match status" value="1"/>
</dbReference>
<protein>
    <recommendedName>
        <fullName evidence="10">Large-conductance mechanosensitive channel</fullName>
    </recommendedName>
</protein>
<dbReference type="InterPro" id="IPR019823">
    <property type="entry name" value="Mechanosensitive_channel_CS"/>
</dbReference>
<dbReference type="SUPFAM" id="SSF81330">
    <property type="entry name" value="Gated mechanosensitive channel"/>
    <property type="match status" value="1"/>
</dbReference>
<evidence type="ECO:0000256" key="3">
    <source>
        <dbReference type="ARBA" id="ARBA00022448"/>
    </source>
</evidence>
<dbReference type="PRINTS" id="PR01264">
    <property type="entry name" value="MECHCHANNEL"/>
</dbReference>
<comment type="caution">
    <text evidence="11">The sequence shown here is derived from an EMBL/GenBank/DDBJ whole genome shotgun (WGS) entry which is preliminary data.</text>
</comment>
<evidence type="ECO:0000256" key="5">
    <source>
        <dbReference type="ARBA" id="ARBA00022692"/>
    </source>
</evidence>
<comment type="subunit">
    <text evidence="10">Homopentamer.</text>
</comment>
<keyword evidence="9 10" id="KW-0407">Ion channel</keyword>
<reference evidence="11" key="1">
    <citation type="submission" date="2022-09" db="EMBL/GenBank/DDBJ databases">
        <title>Diversity of Dellaglioa algida.</title>
        <authorList>
            <person name="Matthias E."/>
            <person name="Werum V."/>
        </authorList>
    </citation>
    <scope>NUCLEOTIDE SEQUENCE</scope>
    <source>
        <strain evidence="11">TMW 2.2523</strain>
    </source>
</reference>
<evidence type="ECO:0000256" key="4">
    <source>
        <dbReference type="ARBA" id="ARBA00022475"/>
    </source>
</evidence>
<dbReference type="HAMAP" id="MF_00115">
    <property type="entry name" value="MscL"/>
    <property type="match status" value="1"/>
</dbReference>
<evidence type="ECO:0000256" key="2">
    <source>
        <dbReference type="ARBA" id="ARBA00007254"/>
    </source>
</evidence>